<organism evidence="3 4">
    <name type="scientific">Mobiluncus curtisii</name>
    <dbReference type="NCBI Taxonomy" id="2051"/>
    <lineage>
        <taxon>Bacteria</taxon>
        <taxon>Bacillati</taxon>
        <taxon>Actinomycetota</taxon>
        <taxon>Actinomycetes</taxon>
        <taxon>Actinomycetales</taxon>
        <taxon>Actinomycetaceae</taxon>
        <taxon>Mobiluncus</taxon>
    </lineage>
</organism>
<dbReference type="EMBL" id="UASJ01000001">
    <property type="protein sequence ID" value="SQB64268.1"/>
    <property type="molecule type" value="Genomic_DNA"/>
</dbReference>
<dbReference type="RefSeq" id="WP_013188574.1">
    <property type="nucleotide sequence ID" value="NZ_CP068112.1"/>
</dbReference>
<reference evidence="3 4" key="1">
    <citation type="submission" date="2018-06" db="EMBL/GenBank/DDBJ databases">
        <authorList>
            <consortium name="Pathogen Informatics"/>
            <person name="Doyle S."/>
        </authorList>
    </citation>
    <scope>NUCLEOTIDE SEQUENCE [LARGE SCALE GENOMIC DNA]</scope>
    <source>
        <strain evidence="3 4">NCTC11820</strain>
    </source>
</reference>
<gene>
    <name evidence="3" type="ORF">NCTC11820_00603</name>
</gene>
<protein>
    <submittedName>
        <fullName evidence="3">Uncharacterized protein</fullName>
    </submittedName>
</protein>
<evidence type="ECO:0000256" key="2">
    <source>
        <dbReference type="SAM" id="SignalP"/>
    </source>
</evidence>
<keyword evidence="2" id="KW-0732">Signal</keyword>
<evidence type="ECO:0000256" key="1">
    <source>
        <dbReference type="SAM" id="Coils"/>
    </source>
</evidence>
<feature type="signal peptide" evidence="2">
    <location>
        <begin position="1"/>
        <end position="23"/>
    </location>
</feature>
<dbReference type="AlphaFoldDB" id="A0A2X2YDD1"/>
<dbReference type="GeneID" id="55564255"/>
<keyword evidence="1" id="KW-0175">Coiled coil</keyword>
<accession>A0A2X2YDD1</accession>
<evidence type="ECO:0000313" key="4">
    <source>
        <dbReference type="Proteomes" id="UP000250245"/>
    </source>
</evidence>
<dbReference type="Proteomes" id="UP000250245">
    <property type="component" value="Unassembled WGS sequence"/>
</dbReference>
<proteinExistence type="predicted"/>
<dbReference type="PROSITE" id="PS51257">
    <property type="entry name" value="PROKAR_LIPOPROTEIN"/>
    <property type="match status" value="1"/>
</dbReference>
<evidence type="ECO:0000313" key="3">
    <source>
        <dbReference type="EMBL" id="SQB64268.1"/>
    </source>
</evidence>
<feature type="coiled-coil region" evidence="1">
    <location>
        <begin position="55"/>
        <end position="89"/>
    </location>
</feature>
<name>A0A2X2YDD1_9ACTO</name>
<sequence>MIINKVAAAGFAGLLLVAGLAGCAQQSQEEKALKTLEDAGLYKEKDYGKATPKDYDAAYEKLVAADKELKQLVEEATELKTECEALQYQAYSASACHELLYWKPTSQLDPKTDITGETPEEIASVIDSLGYRQREFSRDIEKLNKDMDAVRQEMADMSQ</sequence>
<feature type="chain" id="PRO_5016170854" evidence="2">
    <location>
        <begin position="24"/>
        <end position="159"/>
    </location>
</feature>